<evidence type="ECO:0000256" key="1">
    <source>
        <dbReference type="SAM" id="MobiDB-lite"/>
    </source>
</evidence>
<protein>
    <submittedName>
        <fullName evidence="2">Uncharacterized protein</fullName>
    </submittedName>
</protein>
<keyword evidence="3" id="KW-1185">Reference proteome</keyword>
<proteinExistence type="predicted"/>
<comment type="caution">
    <text evidence="2">The sequence shown here is derived from an EMBL/GenBank/DDBJ whole genome shotgun (WGS) entry which is preliminary data.</text>
</comment>
<accession>A0AAN6NLW7</accession>
<feature type="compositionally biased region" description="Basic and acidic residues" evidence="1">
    <location>
        <begin position="123"/>
        <end position="138"/>
    </location>
</feature>
<reference evidence="2" key="2">
    <citation type="submission" date="2023-06" db="EMBL/GenBank/DDBJ databases">
        <authorList>
            <consortium name="Lawrence Berkeley National Laboratory"/>
            <person name="Mondo S.J."/>
            <person name="Hensen N."/>
            <person name="Bonometti L."/>
            <person name="Westerberg I."/>
            <person name="Brannstrom I.O."/>
            <person name="Guillou S."/>
            <person name="Cros-Aarteil S."/>
            <person name="Calhoun S."/>
            <person name="Haridas S."/>
            <person name="Kuo A."/>
            <person name="Pangilinan J."/>
            <person name="Riley R."/>
            <person name="Labutti K."/>
            <person name="Andreopoulos B."/>
            <person name="Lipzen A."/>
            <person name="Chen C."/>
            <person name="Yanf M."/>
            <person name="Daum C."/>
            <person name="Ng V."/>
            <person name="Clum A."/>
            <person name="Steindorff A."/>
            <person name="Ohm R."/>
            <person name="Martin F."/>
            <person name="Silar P."/>
            <person name="Natvig D."/>
            <person name="Lalanne C."/>
            <person name="Gautier V."/>
            <person name="Ament-Velasquez S.L."/>
            <person name="Kruys A."/>
            <person name="Hutchinson M.I."/>
            <person name="Powell A.J."/>
            <person name="Barry K."/>
            <person name="Miller A.N."/>
            <person name="Grigoriev I.V."/>
            <person name="Debuchy R."/>
            <person name="Gladieux P."/>
            <person name="Thoren M.H."/>
            <person name="Johannesson H."/>
        </authorList>
    </citation>
    <scope>NUCLEOTIDE SEQUENCE</scope>
    <source>
        <strain evidence="2">CBS 626.80</strain>
    </source>
</reference>
<feature type="region of interest" description="Disordered" evidence="1">
    <location>
        <begin position="109"/>
        <end position="144"/>
    </location>
</feature>
<dbReference type="EMBL" id="MU859382">
    <property type="protein sequence ID" value="KAK3947248.1"/>
    <property type="molecule type" value="Genomic_DNA"/>
</dbReference>
<reference evidence="2" key="1">
    <citation type="journal article" date="2023" name="Mol. Phylogenet. Evol.">
        <title>Genome-scale phylogeny and comparative genomics of the fungal order Sordariales.</title>
        <authorList>
            <person name="Hensen N."/>
            <person name="Bonometti L."/>
            <person name="Westerberg I."/>
            <person name="Brannstrom I.O."/>
            <person name="Guillou S."/>
            <person name="Cros-Aarteil S."/>
            <person name="Calhoun S."/>
            <person name="Haridas S."/>
            <person name="Kuo A."/>
            <person name="Mondo S."/>
            <person name="Pangilinan J."/>
            <person name="Riley R."/>
            <person name="LaButti K."/>
            <person name="Andreopoulos B."/>
            <person name="Lipzen A."/>
            <person name="Chen C."/>
            <person name="Yan M."/>
            <person name="Daum C."/>
            <person name="Ng V."/>
            <person name="Clum A."/>
            <person name="Steindorff A."/>
            <person name="Ohm R.A."/>
            <person name="Martin F."/>
            <person name="Silar P."/>
            <person name="Natvig D.O."/>
            <person name="Lalanne C."/>
            <person name="Gautier V."/>
            <person name="Ament-Velasquez S.L."/>
            <person name="Kruys A."/>
            <person name="Hutchinson M.I."/>
            <person name="Powell A.J."/>
            <person name="Barry K."/>
            <person name="Miller A.N."/>
            <person name="Grigoriev I.V."/>
            <person name="Debuchy R."/>
            <person name="Gladieux P."/>
            <person name="Hiltunen Thoren M."/>
            <person name="Johannesson H."/>
        </authorList>
    </citation>
    <scope>NUCLEOTIDE SEQUENCE</scope>
    <source>
        <strain evidence="2">CBS 626.80</strain>
    </source>
</reference>
<dbReference type="AlphaFoldDB" id="A0AAN6NLW7"/>
<evidence type="ECO:0000313" key="2">
    <source>
        <dbReference type="EMBL" id="KAK3947248.1"/>
    </source>
</evidence>
<gene>
    <name evidence="2" type="ORF">QBC32DRAFT_328715</name>
</gene>
<dbReference type="Proteomes" id="UP001303222">
    <property type="component" value="Unassembled WGS sequence"/>
</dbReference>
<evidence type="ECO:0000313" key="3">
    <source>
        <dbReference type="Proteomes" id="UP001303222"/>
    </source>
</evidence>
<organism evidence="2 3">
    <name type="scientific">Pseudoneurospora amorphoporcata</name>
    <dbReference type="NCBI Taxonomy" id="241081"/>
    <lineage>
        <taxon>Eukaryota</taxon>
        <taxon>Fungi</taxon>
        <taxon>Dikarya</taxon>
        <taxon>Ascomycota</taxon>
        <taxon>Pezizomycotina</taxon>
        <taxon>Sordariomycetes</taxon>
        <taxon>Sordariomycetidae</taxon>
        <taxon>Sordariales</taxon>
        <taxon>Sordariaceae</taxon>
        <taxon>Pseudoneurospora</taxon>
    </lineage>
</organism>
<sequence length="144" mass="16597">MRDDLMEEMRREIKEELMAELRWEMVAEVKTELFKDMVQAIMRATYGDSGGKSWTEAETTEPKLWVRVSETEQNLNAWHQPYECLAASGRETHLGQTLSHWHNLPEPLSRHQANRANPGTADGAEHHHEVPLISRGERAPLGVW</sequence>
<name>A0AAN6NLW7_9PEZI</name>